<dbReference type="Pfam" id="PF00178">
    <property type="entry name" value="Ets"/>
    <property type="match status" value="1"/>
</dbReference>
<dbReference type="InterPro" id="IPR036388">
    <property type="entry name" value="WH-like_DNA-bd_sf"/>
</dbReference>
<dbReference type="PANTHER" id="PTHR11849:SF191">
    <property type="entry name" value="ECDYSONE-INDUCED PROTEIN 74EF ISOFORM B"/>
    <property type="match status" value="1"/>
</dbReference>
<dbReference type="SUPFAM" id="SSF46785">
    <property type="entry name" value="Winged helix' DNA-binding domain"/>
    <property type="match status" value="1"/>
</dbReference>
<evidence type="ECO:0000256" key="3">
    <source>
        <dbReference type="RuleBase" id="RU004019"/>
    </source>
</evidence>
<comment type="subcellular location">
    <subcellularLocation>
        <location evidence="3">Nucleus</location>
    </subcellularLocation>
</comment>
<reference evidence="6 7" key="2">
    <citation type="submission" date="2018-11" db="EMBL/GenBank/DDBJ databases">
        <authorList>
            <consortium name="Pathogen Informatics"/>
        </authorList>
    </citation>
    <scope>NUCLEOTIDE SEQUENCE [LARGE SCALE GENOMIC DNA]</scope>
</reference>
<sequence length="451" mass="50205">MTEIGFSLCGNGFVSGPMDSLIDPFWTDSSSFLEPPLCELKPTSPGSTKSTSSLDSLLQGTSNTPSGSTSSLSPWRNDMEKRLLPASSERKGSNVGDPVNSLWQSDVTCECHLTSPALPPPSILQDQHQTKKTALLGTDLLQGFDETEATSTSDGLEEQLASADNAWTAALELPALAADDTSHLLAQTQNSNTRTVGIPYRRTLRRRRFRKNALNSLKFQRNFANFTDPESTETGSEGEEDHSKEASPQRNRRRMLVEGRVEVVEDLCSSDLGDSDEEVVNRSPIKKATISSPSLSASALPSRHSQSPKIDYTEPWWPQRAGSVFQRLNARESDVGNGGIGRNRRQLELWEFILRSLDARPVGGTASAFKWVNRSVGVFRVTDTQKAAKEWGRYRGNERMDYEKMARAMRFYYKECVLRKACKQLHFQFSMPFVAWSKRHNSYESISTSAS</sequence>
<protein>
    <submittedName>
        <fullName evidence="8">ETS domain-containing protein</fullName>
    </submittedName>
</protein>
<evidence type="ECO:0000256" key="4">
    <source>
        <dbReference type="SAM" id="MobiDB-lite"/>
    </source>
</evidence>
<evidence type="ECO:0000313" key="6">
    <source>
        <dbReference type="EMBL" id="VDK22279.1"/>
    </source>
</evidence>
<dbReference type="SMART" id="SM00413">
    <property type="entry name" value="ETS"/>
    <property type="match status" value="1"/>
</dbReference>
<dbReference type="InterPro" id="IPR000418">
    <property type="entry name" value="Ets_dom"/>
</dbReference>
<dbReference type="AlphaFoldDB" id="A0A0R3VUJ6"/>
<feature type="region of interest" description="Disordered" evidence="4">
    <location>
        <begin position="291"/>
        <end position="313"/>
    </location>
</feature>
<feature type="region of interest" description="Disordered" evidence="4">
    <location>
        <begin position="224"/>
        <end position="254"/>
    </location>
</feature>
<keyword evidence="3" id="KW-0539">Nucleus</keyword>
<keyword evidence="2 3" id="KW-0238">DNA-binding</keyword>
<feature type="compositionally biased region" description="Low complexity" evidence="4">
    <location>
        <begin position="40"/>
        <end position="74"/>
    </location>
</feature>
<dbReference type="STRING" id="60517.A0A0R3VUJ6"/>
<dbReference type="GO" id="GO:0030154">
    <property type="term" value="P:cell differentiation"/>
    <property type="evidence" value="ECO:0007669"/>
    <property type="project" value="TreeGrafter"/>
</dbReference>
<dbReference type="EMBL" id="UYRS01000182">
    <property type="protein sequence ID" value="VDK22279.1"/>
    <property type="molecule type" value="Genomic_DNA"/>
</dbReference>
<dbReference type="InterPro" id="IPR036390">
    <property type="entry name" value="WH_DNA-bd_sf"/>
</dbReference>
<dbReference type="PRINTS" id="PR00454">
    <property type="entry name" value="ETSDOMAIN"/>
</dbReference>
<accession>A0A0R3VUJ6</accession>
<dbReference type="Gene3D" id="1.10.10.10">
    <property type="entry name" value="Winged helix-like DNA-binding domain superfamily/Winged helix DNA-binding domain"/>
    <property type="match status" value="1"/>
</dbReference>
<dbReference type="Proteomes" id="UP000282613">
    <property type="component" value="Unassembled WGS sequence"/>
</dbReference>
<feature type="region of interest" description="Disordered" evidence="4">
    <location>
        <begin position="37"/>
        <end position="77"/>
    </location>
</feature>
<dbReference type="PANTHER" id="PTHR11849">
    <property type="entry name" value="ETS"/>
    <property type="match status" value="1"/>
</dbReference>
<comment type="similarity">
    <text evidence="1 3">Belongs to the ETS family.</text>
</comment>
<proteinExistence type="inferred from homology"/>
<feature type="compositionally biased region" description="Low complexity" evidence="4">
    <location>
        <begin position="291"/>
        <end position="302"/>
    </location>
</feature>
<evidence type="ECO:0000256" key="2">
    <source>
        <dbReference type="ARBA" id="ARBA00023125"/>
    </source>
</evidence>
<keyword evidence="7" id="KW-1185">Reference proteome</keyword>
<feature type="domain" description="ETS" evidence="5">
    <location>
        <begin position="347"/>
        <end position="430"/>
    </location>
</feature>
<dbReference type="GO" id="GO:0000981">
    <property type="term" value="F:DNA-binding transcription factor activity, RNA polymerase II-specific"/>
    <property type="evidence" value="ECO:0007669"/>
    <property type="project" value="TreeGrafter"/>
</dbReference>
<gene>
    <name evidence="6" type="ORF">TASK_LOCUS999</name>
</gene>
<dbReference type="GO" id="GO:0005634">
    <property type="term" value="C:nucleus"/>
    <property type="evidence" value="ECO:0007669"/>
    <property type="project" value="UniProtKB-SubCell"/>
</dbReference>
<evidence type="ECO:0000256" key="1">
    <source>
        <dbReference type="ARBA" id="ARBA00005562"/>
    </source>
</evidence>
<dbReference type="OrthoDB" id="5961210at2759"/>
<dbReference type="PROSITE" id="PS50061">
    <property type="entry name" value="ETS_DOMAIN_3"/>
    <property type="match status" value="1"/>
</dbReference>
<reference evidence="8" key="1">
    <citation type="submission" date="2017-02" db="UniProtKB">
        <authorList>
            <consortium name="WormBaseParasite"/>
        </authorList>
    </citation>
    <scope>IDENTIFICATION</scope>
</reference>
<organism evidence="8">
    <name type="scientific">Taenia asiatica</name>
    <name type="common">Asian tapeworm</name>
    <dbReference type="NCBI Taxonomy" id="60517"/>
    <lineage>
        <taxon>Eukaryota</taxon>
        <taxon>Metazoa</taxon>
        <taxon>Spiralia</taxon>
        <taxon>Lophotrochozoa</taxon>
        <taxon>Platyhelminthes</taxon>
        <taxon>Cestoda</taxon>
        <taxon>Eucestoda</taxon>
        <taxon>Cyclophyllidea</taxon>
        <taxon>Taeniidae</taxon>
        <taxon>Taenia</taxon>
    </lineage>
</organism>
<evidence type="ECO:0000313" key="7">
    <source>
        <dbReference type="Proteomes" id="UP000282613"/>
    </source>
</evidence>
<evidence type="ECO:0000313" key="8">
    <source>
        <dbReference type="WBParaSite" id="TASK_0000099801-mRNA-1"/>
    </source>
</evidence>
<dbReference type="GO" id="GO:0043565">
    <property type="term" value="F:sequence-specific DNA binding"/>
    <property type="evidence" value="ECO:0007669"/>
    <property type="project" value="InterPro"/>
</dbReference>
<dbReference type="WBParaSite" id="TASK_0000099801-mRNA-1">
    <property type="protein sequence ID" value="TASK_0000099801-mRNA-1"/>
    <property type="gene ID" value="TASK_0000099801"/>
</dbReference>
<dbReference type="InterPro" id="IPR046328">
    <property type="entry name" value="ETS_fam"/>
</dbReference>
<name>A0A0R3VUJ6_TAEAS</name>
<evidence type="ECO:0000259" key="5">
    <source>
        <dbReference type="PROSITE" id="PS50061"/>
    </source>
</evidence>